<dbReference type="EMBL" id="JZWS01000071">
    <property type="protein sequence ID" value="KJR78632.1"/>
    <property type="molecule type" value="Genomic_DNA"/>
</dbReference>
<organism evidence="1">
    <name type="scientific">Candidatus Aramenus sulfurataquae</name>
    <dbReference type="NCBI Taxonomy" id="1326980"/>
    <lineage>
        <taxon>Archaea</taxon>
        <taxon>Thermoproteota</taxon>
        <taxon>Thermoprotei</taxon>
        <taxon>Sulfolobales</taxon>
        <taxon>Sulfolobaceae</taxon>
        <taxon>Candidatus Aramenus</taxon>
    </lineage>
</organism>
<reference evidence="2" key="2">
    <citation type="submission" date="2022-05" db="EMBL/GenBank/DDBJ databases">
        <title>Metagenome Sequencing of an Archaeal-Dominated Microbial Community from a Hot Spring at the Los Azufres Geothermal Field, Mexico.</title>
        <authorList>
            <person name="Marin-Paredes R."/>
            <person name="Martinez-Romero E."/>
            <person name="Servin-Garciduenas L.E."/>
        </authorList>
    </citation>
    <scope>NUCLEOTIDE SEQUENCE</scope>
    <source>
        <strain evidence="2">AZ1-454</strain>
    </source>
</reference>
<dbReference type="AlphaFoldDB" id="A0A0F2LM89"/>
<comment type="caution">
    <text evidence="1">The sequence shown here is derived from an EMBL/GenBank/DDBJ whole genome shotgun (WGS) entry which is preliminary data.</text>
</comment>
<proteinExistence type="predicted"/>
<protein>
    <submittedName>
        <fullName evidence="1">Uncharacterized protein</fullName>
    </submittedName>
</protein>
<evidence type="ECO:0000313" key="1">
    <source>
        <dbReference type="EMBL" id="KJR78632.1"/>
    </source>
</evidence>
<name>A0A0F2LM89_9CREN</name>
<sequence>MEEDDKILDFIEGGEPPRNSIMRKLDEIEFLLRTLMKEKREKEGSLCEVILEKTYVVTNRRINQNTHPNLFVMKLDTSNYLVTFKDTMDLLKLYMKMGERAEDEMPKRLRLLFTFLKNNGLVYYDAESKEYKLV</sequence>
<evidence type="ECO:0000313" key="2">
    <source>
        <dbReference type="EMBL" id="MCL7343587.1"/>
    </source>
</evidence>
<accession>A0A0F2LM89</accession>
<gene>
    <name evidence="2" type="ORF">TQ35_003325</name>
    <name evidence="1" type="ORF">TQ35_06255</name>
</gene>
<dbReference type="EMBL" id="JZWS02000002">
    <property type="protein sequence ID" value="MCL7343587.1"/>
    <property type="molecule type" value="Genomic_DNA"/>
</dbReference>
<reference evidence="1" key="1">
    <citation type="submission" date="2015-03" db="EMBL/GenBank/DDBJ databases">
        <title>Metagenome Sequencing of an Archaeal-Dominated Microbial Community from a Hot Spring at the Los Azufres Geothermal Field, Mexico.</title>
        <authorList>
            <person name="Servin-Garciduenas L.E."/>
            <person name="Martinez-Romero E."/>
        </authorList>
    </citation>
    <scope>NUCLEOTIDE SEQUENCE [LARGE SCALE GENOMIC DNA]</scope>
    <source>
        <strain evidence="1">AZ1-454</strain>
    </source>
</reference>